<reference evidence="2 3" key="1">
    <citation type="journal article" date="2016" name="Int. J. Mol. Sci.">
        <title>Comparative genomics of the extreme acidophile Acidithiobacillus thiooxidans reveals intraspecific divergence and niche adaptation.</title>
        <authorList>
            <person name="Zhang X."/>
            <person name="Feng X."/>
            <person name="Tao J."/>
            <person name="Ma L."/>
            <person name="Xiao Y."/>
            <person name="Liang Y."/>
            <person name="Liu X."/>
            <person name="Yin H."/>
        </authorList>
    </citation>
    <scope>NUCLEOTIDE SEQUENCE [LARGE SCALE GENOMIC DNA]</scope>
    <source>
        <strain evidence="2 3">A02</strain>
    </source>
</reference>
<feature type="region of interest" description="Disordered" evidence="1">
    <location>
        <begin position="1"/>
        <end position="27"/>
    </location>
</feature>
<comment type="caution">
    <text evidence="2">The sequence shown here is derived from an EMBL/GenBank/DDBJ whole genome shotgun (WGS) entry which is preliminary data.</text>
</comment>
<name>A0A1C2I6Y8_ACITH</name>
<gene>
    <name evidence="2" type="ORF">A6P07_09020</name>
</gene>
<sequence>MKKASPYSKPAPDKADNNTITTRAGRRGASSLWSAIRTLNGAHLTVDDVRILSGALGDLQVLLLMGAMS</sequence>
<accession>A0A1C2I6Y8</accession>
<dbReference type="AlphaFoldDB" id="A0A1C2I6Y8"/>
<evidence type="ECO:0000256" key="1">
    <source>
        <dbReference type="SAM" id="MobiDB-lite"/>
    </source>
</evidence>
<proteinExistence type="predicted"/>
<dbReference type="EMBL" id="LWSA01000119">
    <property type="protein sequence ID" value="OCX73029.1"/>
    <property type="molecule type" value="Genomic_DNA"/>
</dbReference>
<organism evidence="2 3">
    <name type="scientific">Acidithiobacillus thiooxidans</name>
    <name type="common">Thiobacillus thiooxidans</name>
    <dbReference type="NCBI Taxonomy" id="930"/>
    <lineage>
        <taxon>Bacteria</taxon>
        <taxon>Pseudomonadati</taxon>
        <taxon>Pseudomonadota</taxon>
        <taxon>Acidithiobacillia</taxon>
        <taxon>Acidithiobacillales</taxon>
        <taxon>Acidithiobacillaceae</taxon>
        <taxon>Acidithiobacillus</taxon>
    </lineage>
</organism>
<evidence type="ECO:0000313" key="2">
    <source>
        <dbReference type="EMBL" id="OCX73029.1"/>
    </source>
</evidence>
<evidence type="ECO:0000313" key="3">
    <source>
        <dbReference type="Proteomes" id="UP000094893"/>
    </source>
</evidence>
<protein>
    <submittedName>
        <fullName evidence="2">Uncharacterized protein</fullName>
    </submittedName>
</protein>
<dbReference type="Proteomes" id="UP000094893">
    <property type="component" value="Unassembled WGS sequence"/>
</dbReference>